<dbReference type="Gene3D" id="3.40.50.2300">
    <property type="match status" value="1"/>
</dbReference>
<keyword evidence="4" id="KW-1185">Reference proteome</keyword>
<gene>
    <name evidence="3" type="ORF">GCM10011352_16780</name>
</gene>
<dbReference type="Pfam" id="PF00072">
    <property type="entry name" value="Response_reg"/>
    <property type="match status" value="1"/>
</dbReference>
<dbReference type="InterPro" id="IPR001789">
    <property type="entry name" value="Sig_transdc_resp-reg_receiver"/>
</dbReference>
<evidence type="ECO:0000313" key="3">
    <source>
        <dbReference type="EMBL" id="GGB91376.1"/>
    </source>
</evidence>
<dbReference type="SUPFAM" id="SSF52172">
    <property type="entry name" value="CheY-like"/>
    <property type="match status" value="1"/>
</dbReference>
<accession>A0ABQ1K8Z1</accession>
<feature type="modified residue" description="4-aspartylphosphate" evidence="1">
    <location>
        <position position="65"/>
    </location>
</feature>
<comment type="caution">
    <text evidence="3">The sequence shown here is derived from an EMBL/GenBank/DDBJ whole genome shotgun (WGS) entry which is preliminary data.</text>
</comment>
<evidence type="ECO:0000259" key="2">
    <source>
        <dbReference type="PROSITE" id="PS50110"/>
    </source>
</evidence>
<dbReference type="PANTHER" id="PTHR44520">
    <property type="entry name" value="RESPONSE REGULATOR RCP1-RELATED"/>
    <property type="match status" value="1"/>
</dbReference>
<evidence type="ECO:0000313" key="4">
    <source>
        <dbReference type="Proteomes" id="UP000629025"/>
    </source>
</evidence>
<sequence>MTRRPILLVEDNPDDEALALRAFKKCNISNELWIARDGEEALNLLLGSDTETSEYRHLPAVVLLDLNLPKISGLEVLRRIRNDPHTKTLPVVILTSSKHEEDLIAGYQLGANSYVRKPVDFNEFARAVSQLGMYWLLLNELPEQHDALKSEHT</sequence>
<dbReference type="CDD" id="cd17557">
    <property type="entry name" value="REC_Rcp-like"/>
    <property type="match status" value="1"/>
</dbReference>
<feature type="domain" description="Response regulatory" evidence="2">
    <location>
        <begin position="5"/>
        <end position="132"/>
    </location>
</feature>
<dbReference type="InterPro" id="IPR052893">
    <property type="entry name" value="TCS_response_regulator"/>
</dbReference>
<dbReference type="Proteomes" id="UP000629025">
    <property type="component" value="Unassembled WGS sequence"/>
</dbReference>
<evidence type="ECO:0000256" key="1">
    <source>
        <dbReference type="PROSITE-ProRule" id="PRU00169"/>
    </source>
</evidence>
<dbReference type="PANTHER" id="PTHR44520:SF1">
    <property type="entry name" value="TWO-COMPONENT SYSTEM REGULATORY PROTEIN"/>
    <property type="match status" value="1"/>
</dbReference>
<keyword evidence="1" id="KW-0597">Phosphoprotein</keyword>
<organism evidence="3 4">
    <name type="scientific">Marinobacterium zhoushanense</name>
    <dbReference type="NCBI Taxonomy" id="1679163"/>
    <lineage>
        <taxon>Bacteria</taxon>
        <taxon>Pseudomonadati</taxon>
        <taxon>Pseudomonadota</taxon>
        <taxon>Gammaproteobacteria</taxon>
        <taxon>Oceanospirillales</taxon>
        <taxon>Oceanospirillaceae</taxon>
        <taxon>Marinobacterium</taxon>
    </lineage>
</organism>
<protein>
    <submittedName>
        <fullName evidence="3">Response regulator</fullName>
    </submittedName>
</protein>
<dbReference type="EMBL" id="BMIJ01000003">
    <property type="protein sequence ID" value="GGB91376.1"/>
    <property type="molecule type" value="Genomic_DNA"/>
</dbReference>
<name>A0ABQ1K8Z1_9GAMM</name>
<dbReference type="InterPro" id="IPR011006">
    <property type="entry name" value="CheY-like_superfamily"/>
</dbReference>
<proteinExistence type="predicted"/>
<dbReference type="PROSITE" id="PS50110">
    <property type="entry name" value="RESPONSE_REGULATORY"/>
    <property type="match status" value="1"/>
</dbReference>
<dbReference type="RefSeq" id="WP_188747242.1">
    <property type="nucleotide sequence ID" value="NZ_BMIJ01000003.1"/>
</dbReference>
<dbReference type="SMART" id="SM00448">
    <property type="entry name" value="REC"/>
    <property type="match status" value="1"/>
</dbReference>
<reference evidence="4" key="1">
    <citation type="journal article" date="2019" name="Int. J. Syst. Evol. Microbiol.">
        <title>The Global Catalogue of Microorganisms (GCM) 10K type strain sequencing project: providing services to taxonomists for standard genome sequencing and annotation.</title>
        <authorList>
            <consortium name="The Broad Institute Genomics Platform"/>
            <consortium name="The Broad Institute Genome Sequencing Center for Infectious Disease"/>
            <person name="Wu L."/>
            <person name="Ma J."/>
        </authorList>
    </citation>
    <scope>NUCLEOTIDE SEQUENCE [LARGE SCALE GENOMIC DNA]</scope>
    <source>
        <strain evidence="4">CGMCC 1.15341</strain>
    </source>
</reference>